<keyword evidence="2 3" id="KW-0663">Pyridoxal phosphate</keyword>
<dbReference type="Pfam" id="PF01041">
    <property type="entry name" value="DegT_DnrJ_EryC1"/>
    <property type="match status" value="1"/>
</dbReference>
<dbReference type="GO" id="GO:0000271">
    <property type="term" value="P:polysaccharide biosynthetic process"/>
    <property type="evidence" value="ECO:0007669"/>
    <property type="project" value="TreeGrafter"/>
</dbReference>
<dbReference type="PANTHER" id="PTHR30244:SF34">
    <property type="entry name" value="DTDP-4-AMINO-4,6-DIDEOXYGALACTOSE TRANSAMINASE"/>
    <property type="match status" value="1"/>
</dbReference>
<proteinExistence type="inferred from homology"/>
<reference evidence="4 5" key="1">
    <citation type="submission" date="2018-06" db="EMBL/GenBank/DDBJ databases">
        <title>Extensive metabolic versatility and redundancy in microbially diverse, dynamic hydrothermal sediments.</title>
        <authorList>
            <person name="Dombrowski N."/>
            <person name="Teske A."/>
            <person name="Baker B.J."/>
        </authorList>
    </citation>
    <scope>NUCLEOTIDE SEQUENCE [LARGE SCALE GENOMIC DNA]</scope>
    <source>
        <strain evidence="4">B79_G16</strain>
    </source>
</reference>
<dbReference type="Gene3D" id="3.90.1150.10">
    <property type="entry name" value="Aspartate Aminotransferase, domain 1"/>
    <property type="match status" value="1"/>
</dbReference>
<evidence type="ECO:0000313" key="5">
    <source>
        <dbReference type="Proteomes" id="UP000281261"/>
    </source>
</evidence>
<comment type="similarity">
    <text evidence="3">Belongs to the DegT/DnrJ/EryC1 family.</text>
</comment>
<dbReference type="EMBL" id="QMNG01000012">
    <property type="protein sequence ID" value="RLC37105.1"/>
    <property type="molecule type" value="Genomic_DNA"/>
</dbReference>
<sequence>MIRLFEPVITKAHEEAAVHALRSEKFIDGESTYKFKTALQMKFGRKYCSLCNSGTSALSIAIRAAIICHYIASKSKIFTTPLSFISTATAITMSGCTPVFRDVDEYGMMTPSYKDGVHIPVALYGKRYPYIDECKGVVIEDDAQAHGTHNLNTLANCFSFYTTKNLTVCGNGGAILTDDEKFHKVIESLINNGRVPGKNYEHQYVSSSYRINNINAALGMVNLKLLHDQITQRRFFAATYNSTLMDLPQVQIISEPVHDHTFHLYVIKVHKKLRDDLRNYLYQHKIETGVHYPYLIYQQQPYLSFAKKLPKAEKMVKEIISLPMHNKLTFDDVMYVANTIRSFFGYEKI</sequence>
<dbReference type="Proteomes" id="UP000281261">
    <property type="component" value="Unassembled WGS sequence"/>
</dbReference>
<feature type="modified residue" description="N6-(pyridoxal phosphate)lysine" evidence="2">
    <location>
        <position position="164"/>
    </location>
</feature>
<name>A0A420ZCJ0_UNCK3</name>
<feature type="active site" description="Proton acceptor" evidence="1">
    <location>
        <position position="164"/>
    </location>
</feature>
<accession>A0A420ZCJ0</accession>
<dbReference type="InterPro" id="IPR015421">
    <property type="entry name" value="PyrdxlP-dep_Trfase_major"/>
</dbReference>
<dbReference type="AlphaFoldDB" id="A0A420ZCJ0"/>
<comment type="caution">
    <text evidence="4">The sequence shown here is derived from an EMBL/GenBank/DDBJ whole genome shotgun (WGS) entry which is preliminary data.</text>
</comment>
<evidence type="ECO:0000313" key="4">
    <source>
        <dbReference type="EMBL" id="RLC37105.1"/>
    </source>
</evidence>
<dbReference type="InterPro" id="IPR000653">
    <property type="entry name" value="DegT/StrS_aminotransferase"/>
</dbReference>
<dbReference type="Gene3D" id="3.40.640.10">
    <property type="entry name" value="Type I PLP-dependent aspartate aminotransferase-like (Major domain)"/>
    <property type="match status" value="2"/>
</dbReference>
<dbReference type="PANTHER" id="PTHR30244">
    <property type="entry name" value="TRANSAMINASE"/>
    <property type="match status" value="1"/>
</dbReference>
<protein>
    <recommendedName>
        <fullName evidence="6">Aminotransferase DegT</fullName>
    </recommendedName>
</protein>
<evidence type="ECO:0000256" key="2">
    <source>
        <dbReference type="PIRSR" id="PIRSR000390-2"/>
    </source>
</evidence>
<dbReference type="GO" id="GO:0030170">
    <property type="term" value="F:pyridoxal phosphate binding"/>
    <property type="evidence" value="ECO:0007669"/>
    <property type="project" value="TreeGrafter"/>
</dbReference>
<evidence type="ECO:0008006" key="6">
    <source>
        <dbReference type="Google" id="ProtNLM"/>
    </source>
</evidence>
<dbReference type="SUPFAM" id="SSF53383">
    <property type="entry name" value="PLP-dependent transferases"/>
    <property type="match status" value="1"/>
</dbReference>
<dbReference type="PIRSF" id="PIRSF000390">
    <property type="entry name" value="PLP_StrS"/>
    <property type="match status" value="1"/>
</dbReference>
<evidence type="ECO:0000256" key="1">
    <source>
        <dbReference type="PIRSR" id="PIRSR000390-1"/>
    </source>
</evidence>
<organism evidence="4 5">
    <name type="scientific">candidate division Kazan bacterium</name>
    <dbReference type="NCBI Taxonomy" id="2202143"/>
    <lineage>
        <taxon>Bacteria</taxon>
        <taxon>Bacteria division Kazan-3B-28</taxon>
    </lineage>
</organism>
<dbReference type="GO" id="GO:0008483">
    <property type="term" value="F:transaminase activity"/>
    <property type="evidence" value="ECO:0007669"/>
    <property type="project" value="TreeGrafter"/>
</dbReference>
<dbReference type="InterPro" id="IPR015424">
    <property type="entry name" value="PyrdxlP-dep_Trfase"/>
</dbReference>
<dbReference type="InterPro" id="IPR015422">
    <property type="entry name" value="PyrdxlP-dep_Trfase_small"/>
</dbReference>
<gene>
    <name evidence="4" type="ORF">DRH29_03075</name>
</gene>
<evidence type="ECO:0000256" key="3">
    <source>
        <dbReference type="RuleBase" id="RU004508"/>
    </source>
</evidence>